<reference evidence="1" key="1">
    <citation type="submission" date="2013-12" db="EMBL/GenBank/DDBJ databases">
        <title>A Varibaculum cambriense genome reconstructed from a premature infant gut community with otherwise low bacterial novelty that shifts toward anaerobic metabolism during the third week of life.</title>
        <authorList>
            <person name="Brown C.T."/>
            <person name="Sharon I."/>
            <person name="Thomas B.C."/>
            <person name="Castelle C.J."/>
            <person name="Morowitz M.J."/>
            <person name="Banfield J.F."/>
        </authorList>
    </citation>
    <scope>NUCLEOTIDE SEQUENCE</scope>
</reference>
<proteinExistence type="predicted"/>
<name>W1XY82_9ZZZZ</name>
<organism evidence="1">
    <name type="scientific">human gut metagenome</name>
    <dbReference type="NCBI Taxonomy" id="408170"/>
    <lineage>
        <taxon>unclassified sequences</taxon>
        <taxon>metagenomes</taxon>
        <taxon>organismal metagenomes</taxon>
    </lineage>
</organism>
<accession>W1XY82</accession>
<dbReference type="AlphaFoldDB" id="W1XY82"/>
<dbReference type="EMBL" id="AZMM01011774">
    <property type="protein sequence ID" value="ETJ33789.1"/>
    <property type="molecule type" value="Genomic_DNA"/>
</dbReference>
<protein>
    <submittedName>
        <fullName evidence="1">Uncharacterized protein</fullName>
    </submittedName>
</protein>
<feature type="non-terminal residue" evidence="1">
    <location>
        <position position="55"/>
    </location>
</feature>
<comment type="caution">
    <text evidence="1">The sequence shown here is derived from an EMBL/GenBank/DDBJ whole genome shotgun (WGS) entry which is preliminary data.</text>
</comment>
<gene>
    <name evidence="1" type="ORF">Q604_UNBC11774G0001</name>
</gene>
<evidence type="ECO:0000313" key="1">
    <source>
        <dbReference type="EMBL" id="ETJ33789.1"/>
    </source>
</evidence>
<sequence>MVRIKDSLQQKLLDNQVHYEREEILWMLDYIGHPDYKIRDELIFVTLARAIQEQL</sequence>